<dbReference type="SMART" id="SM00342">
    <property type="entry name" value="HTH_ARAC"/>
    <property type="match status" value="1"/>
</dbReference>
<dbReference type="Pfam" id="PF12833">
    <property type="entry name" value="HTH_18"/>
    <property type="match status" value="1"/>
</dbReference>
<dbReference type="PANTHER" id="PTHR46796">
    <property type="entry name" value="HTH-TYPE TRANSCRIPTIONAL ACTIVATOR RHAS-RELATED"/>
    <property type="match status" value="1"/>
</dbReference>
<dbReference type="CDD" id="cd03136">
    <property type="entry name" value="GATase1_AraC_ArgR_like"/>
    <property type="match status" value="1"/>
</dbReference>
<dbReference type="Gene3D" id="1.10.10.60">
    <property type="entry name" value="Homeodomain-like"/>
    <property type="match status" value="1"/>
</dbReference>
<accession>W8X8M2</accession>
<evidence type="ECO:0000256" key="3">
    <source>
        <dbReference type="ARBA" id="ARBA00023163"/>
    </source>
</evidence>
<evidence type="ECO:0000256" key="2">
    <source>
        <dbReference type="ARBA" id="ARBA00023125"/>
    </source>
</evidence>
<dbReference type="AlphaFoldDB" id="W8X8M2"/>
<dbReference type="SUPFAM" id="SSF46689">
    <property type="entry name" value="Homeodomain-like"/>
    <property type="match status" value="2"/>
</dbReference>
<organism evidence="6 7">
    <name type="scientific">Castellaniella defragrans (strain DSM 12143 / CCUG 39792 / 65Phen)</name>
    <name type="common">Alcaligenes defragrans</name>
    <dbReference type="NCBI Taxonomy" id="1437824"/>
    <lineage>
        <taxon>Bacteria</taxon>
        <taxon>Pseudomonadati</taxon>
        <taxon>Pseudomonadota</taxon>
        <taxon>Betaproteobacteria</taxon>
        <taxon>Burkholderiales</taxon>
        <taxon>Alcaligenaceae</taxon>
        <taxon>Castellaniella</taxon>
    </lineage>
</organism>
<sequence>MNKNDIRLRIGFVLLPQFAMGTFAAFADLLGLLDAQTGTAGPCAWEVVAGTLIPVRSASGIQVVPTDLLGDPLRFDYVVVVGGPLPPAAEAGPALLAWLRQAARGGRHLVGLGNGVHVLARAGVLAGHRLCVGGDQYRDFADRFPAIPPERIVTDRPAVFDRRRITCAGGTAVTDVAVRILRRHLPQADIRRALRGLQIDAEGGRGGQIQPPPQGVPADSPPALRRAALVIEQYAGQIPSLGELADRLGLSPRQLQRLFRQHLDTTPQAYARGVRLRQAVWMLRHTGKSIAAIASDCGFSDAAHMGRVFRAEHGMAPGAWRRAGRGGRGGAGPKVRKIRAPGRVRGARAGRVRAAGTPRKTPYNDGPFAARVSLAPTPPGW</sequence>
<dbReference type="EMBL" id="HG916765">
    <property type="protein sequence ID" value="CDM23320.1"/>
    <property type="molecule type" value="Genomic_DNA"/>
</dbReference>
<dbReference type="KEGG" id="cdn:BN940_04231"/>
<evidence type="ECO:0000313" key="7">
    <source>
        <dbReference type="Proteomes" id="UP000019805"/>
    </source>
</evidence>
<keyword evidence="3" id="KW-0804">Transcription</keyword>
<keyword evidence="7" id="KW-1185">Reference proteome</keyword>
<dbReference type="GO" id="GO:0003700">
    <property type="term" value="F:DNA-binding transcription factor activity"/>
    <property type="evidence" value="ECO:0007669"/>
    <property type="project" value="InterPro"/>
</dbReference>
<dbReference type="InterPro" id="IPR029062">
    <property type="entry name" value="Class_I_gatase-like"/>
</dbReference>
<dbReference type="Gene3D" id="3.40.50.880">
    <property type="match status" value="1"/>
</dbReference>
<evidence type="ECO:0000313" key="6">
    <source>
        <dbReference type="EMBL" id="CDM23320.1"/>
    </source>
</evidence>
<protein>
    <submittedName>
        <fullName evidence="6">Transcriptional regulator</fullName>
    </submittedName>
</protein>
<dbReference type="PROSITE" id="PS01124">
    <property type="entry name" value="HTH_ARAC_FAMILY_2"/>
    <property type="match status" value="1"/>
</dbReference>
<dbReference type="OrthoDB" id="9816344at2"/>
<dbReference type="InterPro" id="IPR018060">
    <property type="entry name" value="HTH_AraC"/>
</dbReference>
<reference evidence="6 7" key="1">
    <citation type="journal article" date="2014" name="BMC Microbiol.">
        <title>The oxygen-independent metabolism of cyclic monoterpenes in Castellaniella defragrans 65Phen.</title>
        <authorList>
            <person name="Petasch J."/>
            <person name="Disch E.M."/>
            <person name="Markert S."/>
            <person name="Becher D."/>
            <person name="Schweder T."/>
            <person name="Huttel B."/>
            <person name="Reinhardt R."/>
            <person name="Harder J."/>
        </authorList>
    </citation>
    <scope>NUCLEOTIDE SEQUENCE [LARGE SCALE GENOMIC DNA]</scope>
    <source>
        <strain evidence="6">65Phen</strain>
    </source>
</reference>
<keyword evidence="1" id="KW-0805">Transcription regulation</keyword>
<dbReference type="InterPro" id="IPR050204">
    <property type="entry name" value="AraC_XylS_family_regulators"/>
</dbReference>
<dbReference type="HOGENOM" id="CLU_000445_59_0_4"/>
<feature type="region of interest" description="Disordered" evidence="4">
    <location>
        <begin position="201"/>
        <end position="220"/>
    </location>
</feature>
<evidence type="ECO:0000259" key="5">
    <source>
        <dbReference type="PROSITE" id="PS01124"/>
    </source>
</evidence>
<dbReference type="eggNOG" id="COG4977">
    <property type="taxonomic scope" value="Bacteria"/>
</dbReference>
<evidence type="ECO:0000256" key="1">
    <source>
        <dbReference type="ARBA" id="ARBA00023015"/>
    </source>
</evidence>
<dbReference type="Pfam" id="PF01965">
    <property type="entry name" value="DJ-1_PfpI"/>
    <property type="match status" value="1"/>
</dbReference>
<keyword evidence="2" id="KW-0238">DNA-binding</keyword>
<dbReference type="SUPFAM" id="SSF52317">
    <property type="entry name" value="Class I glutamine amidotransferase-like"/>
    <property type="match status" value="1"/>
</dbReference>
<gene>
    <name evidence="6" type="ORF">BN940_04231</name>
</gene>
<dbReference type="InterPro" id="IPR009057">
    <property type="entry name" value="Homeodomain-like_sf"/>
</dbReference>
<dbReference type="RefSeq" id="WP_084330505.1">
    <property type="nucleotide sequence ID" value="NZ_HG916765.1"/>
</dbReference>
<evidence type="ECO:0000256" key="4">
    <source>
        <dbReference type="SAM" id="MobiDB-lite"/>
    </source>
</evidence>
<feature type="domain" description="HTH araC/xylS-type" evidence="5">
    <location>
        <begin position="225"/>
        <end position="323"/>
    </location>
</feature>
<proteinExistence type="predicted"/>
<dbReference type="GO" id="GO:0043565">
    <property type="term" value="F:sequence-specific DNA binding"/>
    <property type="evidence" value="ECO:0007669"/>
    <property type="project" value="InterPro"/>
</dbReference>
<name>W8X8M2_CASD6</name>
<dbReference type="InterPro" id="IPR002818">
    <property type="entry name" value="DJ-1/PfpI"/>
</dbReference>
<dbReference type="STRING" id="1437824.BN940_04231"/>
<dbReference type="Proteomes" id="UP000019805">
    <property type="component" value="Chromosome"/>
</dbReference>